<dbReference type="AlphaFoldDB" id="Q9LR45"/>
<evidence type="ECO:0000256" key="1">
    <source>
        <dbReference type="SAM" id="Phobius"/>
    </source>
</evidence>
<reference key="1">
    <citation type="journal article" date="2000" name="Nature">
        <title>Sequence and analysis of chromosome 1 of the plant Arabidopsis thaliana.</title>
        <authorList>
            <person name="Theologis A."/>
            <person name="Ecker J.R."/>
            <person name="Palm C.J."/>
            <person name="Federspiel N.A."/>
            <person name="Kaul S."/>
            <person name="White O."/>
            <person name="Alonso J."/>
            <person name="Altafi H."/>
            <person name="Araujo R."/>
            <person name="Bowman C.L."/>
            <person name="Brooks S.Y."/>
            <person name="Buehler E."/>
            <person name="Chan A."/>
            <person name="Chao Q."/>
            <person name="Chen H."/>
            <person name="Cheuk R.F."/>
            <person name="Chin C.W."/>
            <person name="Chung M.K."/>
            <person name="Conn L."/>
            <person name="Conway A.B."/>
            <person name="Conway A.R."/>
            <person name="Creasy T.H."/>
            <person name="Dewar K."/>
            <person name="Dunn P."/>
            <person name="Etgu P."/>
            <person name="Feldblyum T.V."/>
            <person name="Feng J."/>
            <person name="Fong B."/>
            <person name="Fujii C.Y."/>
            <person name="Gill J.E."/>
            <person name="Goldsmith A.D."/>
            <person name="Haas B."/>
            <person name="Hansen N.F."/>
            <person name="Hughes B."/>
            <person name="Huizar L."/>
            <person name="Hunter J.L."/>
            <person name="Jenkins J."/>
            <person name="Johnson-Hopson C."/>
            <person name="Khan S."/>
            <person name="Khaykin E."/>
            <person name="Kim C.J."/>
            <person name="Koo H.L."/>
            <person name="Kremenetskaia I."/>
            <person name="Kurtz D.B."/>
            <person name="Kwan A."/>
            <person name="Lam B."/>
            <person name="Langin-Hooper S."/>
            <person name="Lee A."/>
            <person name="Lee J.M."/>
            <person name="Lenz C.A."/>
            <person name="Li J.H."/>
            <person name="Li Y."/>
            <person name="Lin X."/>
            <person name="Liu S.X."/>
            <person name="Liu Z.A."/>
            <person name="Luros J.S."/>
            <person name="Maiti R."/>
            <person name="Marziali A."/>
            <person name="Militscher J."/>
            <person name="Miranda M."/>
            <person name="Nguyen M."/>
            <person name="Nierman W.C."/>
            <person name="Osborne B.I."/>
            <person name="Pai G."/>
            <person name="Peterson J."/>
            <person name="Pham P.K."/>
            <person name="Rizzo M."/>
            <person name="Rooney T."/>
            <person name="Rowley D."/>
            <person name="Sakano H."/>
            <person name="Salzberg S.L."/>
            <person name="Schwartz J.R."/>
            <person name="Shinn P."/>
            <person name="Southwick A.M."/>
            <person name="Sun H."/>
            <person name="Tallon L.J."/>
            <person name="Tambunga G."/>
            <person name="Toriumi M.J."/>
            <person name="Town C.D."/>
            <person name="Utterback T."/>
            <person name="Van Aken S."/>
            <person name="Vaysberg M."/>
            <person name="Vysotskaia V.S."/>
            <person name="Walker M."/>
            <person name="Wu D."/>
            <person name="Yu G."/>
            <person name="Fraser C.M."/>
            <person name="Venter J.C."/>
            <person name="Davis R.W."/>
        </authorList>
    </citation>
    <scope>NUCLEOTIDE SEQUENCE [LARGE SCALE GENOMIC DNA]</scope>
    <source>
        <strain>cv. Columbia</strain>
    </source>
</reference>
<proteinExistence type="predicted"/>
<dbReference type="PANTHER" id="PTHR44259">
    <property type="entry name" value="OS07G0183000 PROTEIN-RELATED"/>
    <property type="match status" value="1"/>
</dbReference>
<keyword evidence="1" id="KW-1133">Transmembrane helix</keyword>
<protein>
    <submittedName>
        <fullName evidence="3">T25N20.20</fullName>
    </submittedName>
</protein>
<dbReference type="PANTHER" id="PTHR44259:SF93">
    <property type="entry name" value="PROTEIN, PUTATIVE (DUF295)-RELATED"/>
    <property type="match status" value="1"/>
</dbReference>
<accession>Q9LR45</accession>
<keyword evidence="1" id="KW-0472">Membrane</keyword>
<reference evidence="3" key="2">
    <citation type="submission" date="2000-06" db="EMBL/GenBank/DDBJ databases">
        <title>Genomic sequence for Arabidopsis thaliana BAC T25N20 from chromosome I.</title>
        <authorList>
            <person name="Johnson-Hopson C."/>
            <person name="Brooks S."/>
            <person name="Buehler E."/>
            <person name="Chao Q."/>
            <person name="Khan S."/>
            <person name="Kim C."/>
            <person name="Shinn P."/>
            <person name="Altafi H."/>
            <person name="Bei Q."/>
            <person name="Chin C."/>
            <person name="Chiou J."/>
            <person name="Choi E."/>
            <person name="Conn L."/>
            <person name="Conway A."/>
            <person name="Gonzales A."/>
            <person name="Hansen N."/>
            <person name="Howing B."/>
            <person name="Koo T."/>
            <person name="Lam B."/>
            <person name="Lee J."/>
            <person name="Lenz C."/>
            <person name="Li J."/>
            <person name="Liu A."/>
            <person name="Liu K."/>
            <person name="Liu S."/>
            <person name="Mukharsky N."/>
            <person name="Nguyen M."/>
            <person name="Palm C."/>
            <person name="Pham P."/>
            <person name="Sakano H."/>
            <person name="Schwartz J."/>
            <person name="Southwick A."/>
            <person name="Thaveri A."/>
            <person name="Toriumi M."/>
            <person name="Vaysberg M."/>
            <person name="Yu G."/>
            <person name="Federspiel N.A."/>
            <person name="Theologis A."/>
            <person name="Ecker J.R."/>
        </authorList>
    </citation>
    <scope>NUCLEOTIDE SEQUENCE</scope>
</reference>
<organism evidence="3">
    <name type="scientific">Arabidopsis thaliana</name>
    <name type="common">Mouse-ear cress</name>
    <dbReference type="NCBI Taxonomy" id="3702"/>
    <lineage>
        <taxon>Eukaryota</taxon>
        <taxon>Viridiplantae</taxon>
        <taxon>Streptophyta</taxon>
        <taxon>Embryophyta</taxon>
        <taxon>Tracheophyta</taxon>
        <taxon>Spermatophyta</taxon>
        <taxon>Magnoliopsida</taxon>
        <taxon>eudicotyledons</taxon>
        <taxon>Gunneridae</taxon>
        <taxon>Pentapetalae</taxon>
        <taxon>rosids</taxon>
        <taxon>malvids</taxon>
        <taxon>Brassicales</taxon>
        <taxon>Brassicaceae</taxon>
        <taxon>Camelineae</taxon>
        <taxon>Arabidopsis</taxon>
    </lineage>
</organism>
<keyword evidence="1" id="KW-0812">Transmembrane</keyword>
<feature type="domain" description="KIB1-4 beta-propeller" evidence="2">
    <location>
        <begin position="184"/>
        <end position="462"/>
    </location>
</feature>
<evidence type="ECO:0000313" key="3">
    <source>
        <dbReference type="EMBL" id="AAF79731.1"/>
    </source>
</evidence>
<name>Q9LR45_ARATH</name>
<dbReference type="InterPro" id="IPR050942">
    <property type="entry name" value="F-box_BR-signaling"/>
</dbReference>
<dbReference type="Pfam" id="PF03478">
    <property type="entry name" value="Beta-prop_KIB1-4"/>
    <property type="match status" value="1"/>
</dbReference>
<sequence>MAEVEPAAPSQPKNRKLATVLSIMLCNKLCRLTLFDRFVVEHEAVTTATRHGELKTIFLFSFLHFSLNFKSHNLIKKKKNIYIYIYIYCIKNGETRSSEQERKRHFGEKKHEAQSRNINNKTCRRLASTLTNLIGVGLACLMWFTCPYLTLGTRVKKILPAGCKIGDVLLFDPTKEEIVTVPDKTIPEELMDEEMMGASHGWGFFCDRTDRSVRISDIFNPLASKTNPVMIPLPRLTALPTGQTEKVFNVAMSSSSPLGEEDCVVAIKFSGIQLSLCRPGCDLEWTNIVTPFNCNYLFSYDLHFKSDDSPGLHELFYRDHPVLDQSEWELLSSCSRTEYLVESPSGGDRFLVKWYSIYIYTHSYTSKVNSLKILRISVCFPTCRYALGFFSSNLKGIYHKTKGLMVFREEETTEGKIMCYTEDIGDMCIFLASNEAFCIPASSCLGLKPNCVYYMGRGFGFYDLTTGEAHHYKAPKGAPSALTAPYWLPPFAI</sequence>
<dbReference type="InterPro" id="IPR005174">
    <property type="entry name" value="KIB1-4_b-propeller"/>
</dbReference>
<feature type="transmembrane region" description="Helical" evidence="1">
    <location>
        <begin position="126"/>
        <end position="144"/>
    </location>
</feature>
<evidence type="ECO:0000259" key="2">
    <source>
        <dbReference type="Pfam" id="PF03478"/>
    </source>
</evidence>
<dbReference type="EMBL" id="AC005106">
    <property type="protein sequence ID" value="AAF79731.1"/>
    <property type="molecule type" value="Genomic_DNA"/>
</dbReference>
<reference evidence="3" key="3">
    <citation type="submission" date="2000-06" db="EMBL/GenBank/DDBJ databases">
        <authorList>
            <person name="Cheuk R."/>
            <person name="Shinn P."/>
            <person name="Brooks S."/>
            <person name="Buehler E."/>
            <person name="Chao Q."/>
            <person name="Johnson-Hopson C."/>
            <person name="Khan S."/>
            <person name="Kim C."/>
            <person name="Altafi H."/>
            <person name="Bei B."/>
            <person name="Chin C."/>
            <person name="Chiou J."/>
            <person name="Choi E."/>
            <person name="Conn L."/>
            <person name="Conway A."/>
            <person name="Gonzalez A."/>
            <person name="Hansen N."/>
            <person name="Howing B."/>
            <person name="Koo T."/>
            <person name="Lam B."/>
            <person name="Lee J."/>
            <person name="Lenz C."/>
            <person name="Li J."/>
            <person name="Liu A."/>
            <person name="Liu J."/>
            <person name="Liu S."/>
            <person name="Mukharsky N."/>
            <person name="Nguyen M."/>
            <person name="Palm C."/>
            <person name="Pham P."/>
            <person name="Sakano H."/>
            <person name="Schwartz J."/>
            <person name="Southwick A."/>
            <person name="Thaveri A."/>
            <person name="Toriumi M."/>
            <person name="Vaysberg M."/>
            <person name="Yu G."/>
            <person name="Davis R."/>
            <person name="Federspiel N."/>
            <person name="Theologis A."/>
            <person name="Ecker J."/>
        </authorList>
    </citation>
    <scope>NUCLEOTIDE SEQUENCE</scope>
</reference>
<dbReference type="ExpressionAtlas" id="Q9LR45">
    <property type="expression patterns" value="baseline and differential"/>
</dbReference>